<protein>
    <submittedName>
        <fullName evidence="2">DNA-binding MarR family transcriptional regulator</fullName>
    </submittedName>
</protein>
<reference evidence="2 3" key="1">
    <citation type="submission" date="2020-08" db="EMBL/GenBank/DDBJ databases">
        <title>Sequencing the genomes of 1000 actinobacteria strains.</title>
        <authorList>
            <person name="Klenk H.-P."/>
        </authorList>
    </citation>
    <scope>NUCLEOTIDE SEQUENCE [LARGE SCALE GENOMIC DNA]</scope>
    <source>
        <strain evidence="2 3">DSM 43851</strain>
    </source>
</reference>
<dbReference type="GO" id="GO:0006950">
    <property type="term" value="P:response to stress"/>
    <property type="evidence" value="ECO:0007669"/>
    <property type="project" value="TreeGrafter"/>
</dbReference>
<dbReference type="PROSITE" id="PS50995">
    <property type="entry name" value="HTH_MARR_2"/>
    <property type="match status" value="1"/>
</dbReference>
<dbReference type="SUPFAM" id="SSF46785">
    <property type="entry name" value="Winged helix' DNA-binding domain"/>
    <property type="match status" value="1"/>
</dbReference>
<evidence type="ECO:0000313" key="2">
    <source>
        <dbReference type="EMBL" id="MBB5896954.1"/>
    </source>
</evidence>
<dbReference type="Gene3D" id="1.10.10.10">
    <property type="entry name" value="Winged helix-like DNA-binding domain superfamily/Winged helix DNA-binding domain"/>
    <property type="match status" value="1"/>
</dbReference>
<keyword evidence="2" id="KW-0238">DNA-binding</keyword>
<sequence length="155" mass="17606">MTQSHKARRAEVLRAIARWQIPVIQLNGMIAEHLGLNWTDLQAMYVLANHGPATPGELAHRVNLTSGSASRMIERLVRAGYVRRVPDAHDRRKILIEPDAQAVKRIGGLYGHLNDSHLRDLGQLDDAELTTLLRFVDAATERTEEEIQRFRQRSE</sequence>
<dbReference type="InterPro" id="IPR000835">
    <property type="entry name" value="HTH_MarR-typ"/>
</dbReference>
<dbReference type="RefSeq" id="WP_184869434.1">
    <property type="nucleotide sequence ID" value="NZ_JACHIR010000002.1"/>
</dbReference>
<dbReference type="Pfam" id="PF12802">
    <property type="entry name" value="MarR_2"/>
    <property type="match status" value="1"/>
</dbReference>
<feature type="domain" description="HTH marR-type" evidence="1">
    <location>
        <begin position="1"/>
        <end position="141"/>
    </location>
</feature>
<dbReference type="GO" id="GO:0003677">
    <property type="term" value="F:DNA binding"/>
    <property type="evidence" value="ECO:0007669"/>
    <property type="project" value="UniProtKB-KW"/>
</dbReference>
<dbReference type="InterPro" id="IPR036388">
    <property type="entry name" value="WH-like_DNA-bd_sf"/>
</dbReference>
<name>A0A7W9KQQ3_9PSEU</name>
<dbReference type="PANTHER" id="PTHR33164">
    <property type="entry name" value="TRANSCRIPTIONAL REGULATOR, MARR FAMILY"/>
    <property type="match status" value="1"/>
</dbReference>
<evidence type="ECO:0000313" key="3">
    <source>
        <dbReference type="Proteomes" id="UP000585638"/>
    </source>
</evidence>
<keyword evidence="3" id="KW-1185">Reference proteome</keyword>
<dbReference type="EMBL" id="JACHIR010000002">
    <property type="protein sequence ID" value="MBB5896954.1"/>
    <property type="molecule type" value="Genomic_DNA"/>
</dbReference>
<dbReference type="AlphaFoldDB" id="A0A7W9KQQ3"/>
<organism evidence="2 3">
    <name type="scientific">Kutzneria kofuensis</name>
    <dbReference type="NCBI Taxonomy" id="103725"/>
    <lineage>
        <taxon>Bacteria</taxon>
        <taxon>Bacillati</taxon>
        <taxon>Actinomycetota</taxon>
        <taxon>Actinomycetes</taxon>
        <taxon>Pseudonocardiales</taxon>
        <taxon>Pseudonocardiaceae</taxon>
        <taxon>Kutzneria</taxon>
    </lineage>
</organism>
<dbReference type="InterPro" id="IPR036390">
    <property type="entry name" value="WH_DNA-bd_sf"/>
</dbReference>
<dbReference type="GO" id="GO:0003700">
    <property type="term" value="F:DNA-binding transcription factor activity"/>
    <property type="evidence" value="ECO:0007669"/>
    <property type="project" value="InterPro"/>
</dbReference>
<dbReference type="PANTHER" id="PTHR33164:SF106">
    <property type="entry name" value="TRANSCRIPTIONAL REGULATORY PROTEIN"/>
    <property type="match status" value="1"/>
</dbReference>
<accession>A0A7W9KQQ3</accession>
<evidence type="ECO:0000259" key="1">
    <source>
        <dbReference type="PROSITE" id="PS50995"/>
    </source>
</evidence>
<gene>
    <name evidence="2" type="ORF">BJ998_008213</name>
</gene>
<dbReference type="InterPro" id="IPR039422">
    <property type="entry name" value="MarR/SlyA-like"/>
</dbReference>
<comment type="caution">
    <text evidence="2">The sequence shown here is derived from an EMBL/GenBank/DDBJ whole genome shotgun (WGS) entry which is preliminary data.</text>
</comment>
<proteinExistence type="predicted"/>
<dbReference type="Proteomes" id="UP000585638">
    <property type="component" value="Unassembled WGS sequence"/>
</dbReference>
<dbReference type="SMART" id="SM00347">
    <property type="entry name" value="HTH_MARR"/>
    <property type="match status" value="1"/>
</dbReference>